<name>A0A084ILB3_SALHC</name>
<accession>A0A084ILB3</accession>
<organism evidence="2 3">
    <name type="scientific">Salinisphaera hydrothermalis (strain C41B8)</name>
    <dbReference type="NCBI Taxonomy" id="1304275"/>
    <lineage>
        <taxon>Bacteria</taxon>
        <taxon>Pseudomonadati</taxon>
        <taxon>Pseudomonadota</taxon>
        <taxon>Gammaproteobacteria</taxon>
        <taxon>Salinisphaerales</taxon>
        <taxon>Salinisphaeraceae</taxon>
        <taxon>Salinisphaera</taxon>
    </lineage>
</organism>
<evidence type="ECO:0000313" key="2">
    <source>
        <dbReference type="EMBL" id="KEZ77497.1"/>
    </source>
</evidence>
<dbReference type="NCBIfam" id="NF047637">
    <property type="entry name" value="lipo_CC0125"/>
    <property type="match status" value="1"/>
</dbReference>
<dbReference type="AlphaFoldDB" id="A0A084ILB3"/>
<gene>
    <name evidence="2" type="ORF">C41B8_09861</name>
</gene>
<feature type="signal peptide" evidence="1">
    <location>
        <begin position="1"/>
        <end position="28"/>
    </location>
</feature>
<comment type="caution">
    <text evidence="2">The sequence shown here is derived from an EMBL/GenBank/DDBJ whole genome shotgun (WGS) entry which is preliminary data.</text>
</comment>
<proteinExistence type="predicted"/>
<dbReference type="eggNOG" id="ENOG5032T1A">
    <property type="taxonomic scope" value="Bacteria"/>
</dbReference>
<evidence type="ECO:0000313" key="3">
    <source>
        <dbReference type="Proteomes" id="UP000028302"/>
    </source>
</evidence>
<protein>
    <recommendedName>
        <fullName evidence="4">Lipoprotein</fullName>
    </recommendedName>
</protein>
<evidence type="ECO:0000256" key="1">
    <source>
        <dbReference type="SAM" id="SignalP"/>
    </source>
</evidence>
<feature type="chain" id="PRO_5001776507" description="Lipoprotein" evidence="1">
    <location>
        <begin position="29"/>
        <end position="168"/>
    </location>
</feature>
<dbReference type="STRING" id="1304275.C41B8_09861"/>
<dbReference type="Proteomes" id="UP000028302">
    <property type="component" value="Unassembled WGS sequence"/>
</dbReference>
<dbReference type="PROSITE" id="PS51257">
    <property type="entry name" value="PROKAR_LIPOPROTEIN"/>
    <property type="match status" value="1"/>
</dbReference>
<dbReference type="EMBL" id="APNK01000012">
    <property type="protein sequence ID" value="KEZ77497.1"/>
    <property type="molecule type" value="Genomic_DNA"/>
</dbReference>
<reference evidence="2 3" key="1">
    <citation type="submission" date="2013-03" db="EMBL/GenBank/DDBJ databases">
        <title>Salinisphaera hydrothermalis C41B8 Genome Sequencing.</title>
        <authorList>
            <person name="Li C."/>
            <person name="Lai Q."/>
            <person name="Shao Z."/>
        </authorList>
    </citation>
    <scope>NUCLEOTIDE SEQUENCE [LARGE SCALE GENOMIC DNA]</scope>
    <source>
        <strain evidence="2 3">C41B8</strain>
    </source>
</reference>
<evidence type="ECO:0008006" key="4">
    <source>
        <dbReference type="Google" id="ProtNLM"/>
    </source>
</evidence>
<sequence>MSIMNMRFLGLMALIALLAGCASGPVYRAAEKPGDYGYRDTMLTSQHYRVSFSGDDGTARETVDNFAMFRAAQVALSHGYDRFRVVSQQTSPITETTDYGPSAAVGYGWGYPFWGTGIGYSTGSVSRTRYETVLQIQIGPDVPKEGPDVYDALQIKQNLAAEVAAQQR</sequence>
<keyword evidence="3" id="KW-1185">Reference proteome</keyword>
<keyword evidence="1" id="KW-0732">Signal</keyword>